<sequence>MECTCSQYRAFDLDRRSIYKRIKATPAILKLLLLLAESGAAKLKLLQCPHCGQFWQTGREMTFGNGEYGFQVPAIIVEEWRQEPYLQPAAWMLYGVSQQSYYAANTFEPSDMPCGVAQCPNRAIRGSGVCEHHHIEQLQQFGLLRKRPEGRLFHPYNATAPA</sequence>
<reference evidence="2" key="1">
    <citation type="journal article" date="2019" name="Int. J. Syst. Evol. Microbiol.">
        <title>The Global Catalogue of Microorganisms (GCM) 10K type strain sequencing project: providing services to taxonomists for standard genome sequencing and annotation.</title>
        <authorList>
            <consortium name="The Broad Institute Genomics Platform"/>
            <consortium name="The Broad Institute Genome Sequencing Center for Infectious Disease"/>
            <person name="Wu L."/>
            <person name="Ma J."/>
        </authorList>
    </citation>
    <scope>NUCLEOTIDE SEQUENCE [LARGE SCALE GENOMIC DNA]</scope>
    <source>
        <strain evidence="2">JCM 17225</strain>
    </source>
</reference>
<evidence type="ECO:0000313" key="2">
    <source>
        <dbReference type="Proteomes" id="UP001501469"/>
    </source>
</evidence>
<keyword evidence="2" id="KW-1185">Reference proteome</keyword>
<evidence type="ECO:0000313" key="1">
    <source>
        <dbReference type="EMBL" id="GAA4034611.1"/>
    </source>
</evidence>
<dbReference type="EMBL" id="BAABDK010000016">
    <property type="protein sequence ID" value="GAA4034611.1"/>
    <property type="molecule type" value="Genomic_DNA"/>
</dbReference>
<comment type="caution">
    <text evidence="1">The sequence shown here is derived from an EMBL/GenBank/DDBJ whole genome shotgun (WGS) entry which is preliminary data.</text>
</comment>
<organism evidence="1 2">
    <name type="scientific">Hymenobacter glaciei</name>
    <dbReference type="NCBI Taxonomy" id="877209"/>
    <lineage>
        <taxon>Bacteria</taxon>
        <taxon>Pseudomonadati</taxon>
        <taxon>Bacteroidota</taxon>
        <taxon>Cytophagia</taxon>
        <taxon>Cytophagales</taxon>
        <taxon>Hymenobacteraceae</taxon>
        <taxon>Hymenobacter</taxon>
    </lineage>
</organism>
<proteinExistence type="predicted"/>
<dbReference type="Proteomes" id="UP001501469">
    <property type="component" value="Unassembled WGS sequence"/>
</dbReference>
<dbReference type="RefSeq" id="WP_345053321.1">
    <property type="nucleotide sequence ID" value="NZ_BAABDK010000016.1"/>
</dbReference>
<protein>
    <submittedName>
        <fullName evidence="1">Uncharacterized protein</fullName>
    </submittedName>
</protein>
<accession>A0ABP7U3Z5</accession>
<name>A0ABP7U3Z5_9BACT</name>
<gene>
    <name evidence="1" type="ORF">GCM10022409_18790</name>
</gene>